<dbReference type="Proteomes" id="UP000007800">
    <property type="component" value="Unassembled WGS sequence"/>
</dbReference>
<evidence type="ECO:0000313" key="2">
    <source>
        <dbReference type="EMBL" id="EER00764.1"/>
    </source>
</evidence>
<name>C5LQM9_PERM5</name>
<gene>
    <name evidence="2" type="ORF">Pmar_PMAR002828</name>
</gene>
<protein>
    <submittedName>
        <fullName evidence="2">Uncharacterized protein</fullName>
    </submittedName>
</protein>
<dbReference type="GeneID" id="9043954"/>
<dbReference type="RefSeq" id="XP_002768046.1">
    <property type="nucleotide sequence ID" value="XM_002768000.1"/>
</dbReference>
<keyword evidence="3" id="KW-1185">Reference proteome</keyword>
<evidence type="ECO:0000256" key="1">
    <source>
        <dbReference type="SAM" id="MobiDB-lite"/>
    </source>
</evidence>
<dbReference type="InParanoid" id="C5LQM9"/>
<feature type="region of interest" description="Disordered" evidence="1">
    <location>
        <begin position="42"/>
        <end position="97"/>
    </location>
</feature>
<feature type="compositionally biased region" description="Basic and acidic residues" evidence="1">
    <location>
        <begin position="62"/>
        <end position="75"/>
    </location>
</feature>
<reference evidence="2 3" key="1">
    <citation type="submission" date="2008-07" db="EMBL/GenBank/DDBJ databases">
        <authorList>
            <person name="El-Sayed N."/>
            <person name="Caler E."/>
            <person name="Inman J."/>
            <person name="Amedeo P."/>
            <person name="Hass B."/>
            <person name="Wortman J."/>
        </authorList>
    </citation>
    <scope>NUCLEOTIDE SEQUENCE [LARGE SCALE GENOMIC DNA]</scope>
    <source>
        <strain evidence="3">ATCC 50983 / TXsc</strain>
    </source>
</reference>
<organism evidence="3">
    <name type="scientific">Perkinsus marinus (strain ATCC 50983 / TXsc)</name>
    <dbReference type="NCBI Taxonomy" id="423536"/>
    <lineage>
        <taxon>Eukaryota</taxon>
        <taxon>Sar</taxon>
        <taxon>Alveolata</taxon>
        <taxon>Perkinsozoa</taxon>
        <taxon>Perkinsea</taxon>
        <taxon>Perkinsida</taxon>
        <taxon>Perkinsidae</taxon>
        <taxon>Perkinsus</taxon>
    </lineage>
</organism>
<dbReference type="AlphaFoldDB" id="C5LQM9"/>
<accession>C5LQM9</accession>
<dbReference type="OMA" id="MQICERA"/>
<dbReference type="EMBL" id="GG684654">
    <property type="protein sequence ID" value="EER00764.1"/>
    <property type="molecule type" value="Genomic_DNA"/>
</dbReference>
<evidence type="ECO:0000313" key="3">
    <source>
        <dbReference type="Proteomes" id="UP000007800"/>
    </source>
</evidence>
<sequence length="127" mass="14314">MLCRLQPLSVPVLRVSRRLAPVVIAARIEQSHAQLGVIRFSSASDAADDPKEERRRRMTGTRTREEMAESARRYTENTGIDLELDDDEDDLSGKTFTSENTDALAEICFRSKNVSERQQSCMLALDP</sequence>
<proteinExistence type="predicted"/>